<organism evidence="10 11">
    <name type="scientific">Candidatus Phytoplasma solani</name>
    <dbReference type="NCBI Taxonomy" id="69896"/>
    <lineage>
        <taxon>Bacteria</taxon>
        <taxon>Bacillati</taxon>
        <taxon>Mycoplasmatota</taxon>
        <taxon>Mollicutes</taxon>
        <taxon>Acholeplasmatales</taxon>
        <taxon>Acholeplasmataceae</taxon>
        <taxon>Candidatus Phytoplasma</taxon>
        <taxon>16SrXII (Stolbur group)</taxon>
    </lineage>
</organism>
<sequence>MKKIHIYTSKDNQKLYRFLIIPYYLLLIGLIFLPMGFIFIDSLQDNNVSGSLFSNSFTFDYHKEFLTNFNFLYILMRSIAISIIVTFFLLLIVYPLAYAISKLSLVWQTFLVILINGTMWINMIIKTQALVQILQFLKNRFQISLLETNFAMILGLIYLFLPFILLPIYTAIIKINPQYIQAAKDLGANDWQVFKKIIWPLSLPGVVGAVSLVFLQTATNIVAPRYLGPTTQITIAELIENKTLLSGEIKQACAIAIYLSLTMFLLFHLFKKISFEGVRDDA</sequence>
<keyword evidence="3 8" id="KW-0813">Transport</keyword>
<comment type="subcellular location">
    <subcellularLocation>
        <location evidence="1 8">Cell membrane</location>
        <topology evidence="1 8">Multi-pass membrane protein</topology>
    </subcellularLocation>
</comment>
<evidence type="ECO:0000256" key="7">
    <source>
        <dbReference type="ARBA" id="ARBA00023136"/>
    </source>
</evidence>
<evidence type="ECO:0000256" key="1">
    <source>
        <dbReference type="ARBA" id="ARBA00004651"/>
    </source>
</evidence>
<feature type="transmembrane region" description="Helical" evidence="8">
    <location>
        <begin position="21"/>
        <end position="40"/>
    </location>
</feature>
<protein>
    <submittedName>
        <fullName evidence="10">ABC-type spermidine/putrescine transport system, permease component I</fullName>
    </submittedName>
</protein>
<evidence type="ECO:0000256" key="6">
    <source>
        <dbReference type="ARBA" id="ARBA00022989"/>
    </source>
</evidence>
<dbReference type="EMBL" id="MPBG01000005">
    <property type="protein sequence ID" value="RMI88657.1"/>
    <property type="molecule type" value="Genomic_DNA"/>
</dbReference>
<evidence type="ECO:0000256" key="4">
    <source>
        <dbReference type="ARBA" id="ARBA00022475"/>
    </source>
</evidence>
<dbReference type="Gene3D" id="1.10.3720.10">
    <property type="entry name" value="MetI-like"/>
    <property type="match status" value="1"/>
</dbReference>
<keyword evidence="6 8" id="KW-1133">Transmembrane helix</keyword>
<evidence type="ECO:0000313" key="10">
    <source>
        <dbReference type="EMBL" id="RMI88657.1"/>
    </source>
</evidence>
<keyword evidence="7 8" id="KW-0472">Membrane</keyword>
<evidence type="ECO:0000259" key="9">
    <source>
        <dbReference type="PROSITE" id="PS50928"/>
    </source>
</evidence>
<gene>
    <name evidence="10" type="primary">potB</name>
    <name evidence="10" type="ORF">PSSA1_v1c3860</name>
</gene>
<dbReference type="PROSITE" id="PS50928">
    <property type="entry name" value="ABC_TM1"/>
    <property type="match status" value="1"/>
</dbReference>
<keyword evidence="5 8" id="KW-0812">Transmembrane</keyword>
<evidence type="ECO:0000256" key="5">
    <source>
        <dbReference type="ARBA" id="ARBA00022692"/>
    </source>
</evidence>
<evidence type="ECO:0000313" key="11">
    <source>
        <dbReference type="Proteomes" id="UP000283896"/>
    </source>
</evidence>
<evidence type="ECO:0000256" key="2">
    <source>
        <dbReference type="ARBA" id="ARBA00007069"/>
    </source>
</evidence>
<dbReference type="Proteomes" id="UP000283896">
    <property type="component" value="Unassembled WGS sequence"/>
</dbReference>
<feature type="domain" description="ABC transmembrane type-1" evidence="9">
    <location>
        <begin position="75"/>
        <end position="270"/>
    </location>
</feature>
<dbReference type="InterPro" id="IPR035906">
    <property type="entry name" value="MetI-like_sf"/>
</dbReference>
<reference evidence="11" key="1">
    <citation type="submission" date="2016-11" db="EMBL/GenBank/DDBJ databases">
        <title>Genome sequence of Candidatus Phytoplasma solani strain SA-1.</title>
        <authorList>
            <person name="Haryono M."/>
            <person name="Samarzija I."/>
            <person name="Seruga Music M."/>
            <person name="Hogenhout S."/>
            <person name="Kuo C.-H."/>
        </authorList>
    </citation>
    <scope>NUCLEOTIDE SEQUENCE [LARGE SCALE GENOMIC DNA]</scope>
    <source>
        <strain evidence="11">SA-1</strain>
    </source>
</reference>
<dbReference type="STRING" id="69896.S284_04430"/>
<comment type="caution">
    <text evidence="10">The sequence shown here is derived from an EMBL/GenBank/DDBJ whole genome shotgun (WGS) entry which is preliminary data.</text>
</comment>
<dbReference type="CDD" id="cd06261">
    <property type="entry name" value="TM_PBP2"/>
    <property type="match status" value="1"/>
</dbReference>
<dbReference type="SUPFAM" id="SSF161098">
    <property type="entry name" value="MetI-like"/>
    <property type="match status" value="1"/>
</dbReference>
<evidence type="ECO:0000256" key="3">
    <source>
        <dbReference type="ARBA" id="ARBA00022448"/>
    </source>
</evidence>
<feature type="transmembrane region" description="Helical" evidence="8">
    <location>
        <begin position="193"/>
        <end position="215"/>
    </location>
</feature>
<name>A0A421NX95_9MOLU</name>
<keyword evidence="4" id="KW-1003">Cell membrane</keyword>
<dbReference type="PANTHER" id="PTHR42929:SF1">
    <property type="entry name" value="INNER MEMBRANE ABC TRANSPORTER PERMEASE PROTEIN YDCU-RELATED"/>
    <property type="match status" value="1"/>
</dbReference>
<accession>A0A421NX95</accession>
<comment type="similarity">
    <text evidence="2">Belongs to the binding-protein-dependent transport system permease family. CysTW subfamily.</text>
</comment>
<proteinExistence type="inferred from homology"/>
<evidence type="ECO:0000256" key="8">
    <source>
        <dbReference type="RuleBase" id="RU363032"/>
    </source>
</evidence>
<keyword evidence="11" id="KW-1185">Reference proteome</keyword>
<feature type="transmembrane region" description="Helical" evidence="8">
    <location>
        <begin position="105"/>
        <end position="125"/>
    </location>
</feature>
<dbReference type="AlphaFoldDB" id="A0A421NX95"/>
<dbReference type="Pfam" id="PF00528">
    <property type="entry name" value="BPD_transp_1"/>
    <property type="match status" value="1"/>
</dbReference>
<dbReference type="GO" id="GO:0055085">
    <property type="term" value="P:transmembrane transport"/>
    <property type="evidence" value="ECO:0007669"/>
    <property type="project" value="InterPro"/>
</dbReference>
<dbReference type="InterPro" id="IPR000515">
    <property type="entry name" value="MetI-like"/>
</dbReference>
<feature type="transmembrane region" description="Helical" evidence="8">
    <location>
        <begin position="150"/>
        <end position="172"/>
    </location>
</feature>
<feature type="transmembrane region" description="Helical" evidence="8">
    <location>
        <begin position="71"/>
        <end position="93"/>
    </location>
</feature>
<feature type="transmembrane region" description="Helical" evidence="8">
    <location>
        <begin position="249"/>
        <end position="270"/>
    </location>
</feature>
<dbReference type="PANTHER" id="PTHR42929">
    <property type="entry name" value="INNER MEMBRANE ABC TRANSPORTER PERMEASE PROTEIN YDCU-RELATED-RELATED"/>
    <property type="match status" value="1"/>
</dbReference>
<dbReference type="GO" id="GO:0005886">
    <property type="term" value="C:plasma membrane"/>
    <property type="evidence" value="ECO:0007669"/>
    <property type="project" value="UniProtKB-SubCell"/>
</dbReference>